<dbReference type="AlphaFoldDB" id="A0A0C2MES8"/>
<name>A0A0C2MES8_THEKT</name>
<accession>A0A0C2MES8</accession>
<dbReference type="EMBL" id="JWZT01004852">
    <property type="protein sequence ID" value="KII62909.1"/>
    <property type="molecule type" value="Genomic_DNA"/>
</dbReference>
<proteinExistence type="predicted"/>
<dbReference type="Proteomes" id="UP000031668">
    <property type="component" value="Unassembled WGS sequence"/>
</dbReference>
<gene>
    <name evidence="1" type="ORF">RF11_15096</name>
</gene>
<evidence type="ECO:0000313" key="2">
    <source>
        <dbReference type="Proteomes" id="UP000031668"/>
    </source>
</evidence>
<organism evidence="1 2">
    <name type="scientific">Thelohanellus kitauei</name>
    <name type="common">Myxosporean</name>
    <dbReference type="NCBI Taxonomy" id="669202"/>
    <lineage>
        <taxon>Eukaryota</taxon>
        <taxon>Metazoa</taxon>
        <taxon>Cnidaria</taxon>
        <taxon>Myxozoa</taxon>
        <taxon>Myxosporea</taxon>
        <taxon>Bivalvulida</taxon>
        <taxon>Platysporina</taxon>
        <taxon>Myxobolidae</taxon>
        <taxon>Thelohanellus</taxon>
    </lineage>
</organism>
<comment type="caution">
    <text evidence="1">The sequence shown here is derived from an EMBL/GenBank/DDBJ whole genome shotgun (WGS) entry which is preliminary data.</text>
</comment>
<evidence type="ECO:0000313" key="1">
    <source>
        <dbReference type="EMBL" id="KII62909.1"/>
    </source>
</evidence>
<reference evidence="1 2" key="1">
    <citation type="journal article" date="2014" name="Genome Biol. Evol.">
        <title>The genome of the myxosporean Thelohanellus kitauei shows adaptations to nutrient acquisition within its fish host.</title>
        <authorList>
            <person name="Yang Y."/>
            <person name="Xiong J."/>
            <person name="Zhou Z."/>
            <person name="Huo F."/>
            <person name="Miao W."/>
            <person name="Ran C."/>
            <person name="Liu Y."/>
            <person name="Zhang J."/>
            <person name="Feng J."/>
            <person name="Wang M."/>
            <person name="Wang M."/>
            <person name="Wang L."/>
            <person name="Yao B."/>
        </authorList>
    </citation>
    <scope>NUCLEOTIDE SEQUENCE [LARGE SCALE GENOMIC DNA]</scope>
    <source>
        <strain evidence="1">Wuqing</strain>
    </source>
</reference>
<sequence>MYLTIRYQPCHIDTQVCDEDNMLYFDLLFHSTKCNKTIQISHAGTDDTYTVRTNYYFSKYNFIVRQNTEDLFHAINDDFRLVDLFIHFTADEPEFSYNIITVSDNKMDVDYQDHSSKLDYGNNYKHSCYYMSRTYLFKYEIIKELSESFSVFVEMTIKIYGEDDKGYVGHLLNILLTGWRRNCPSDVILSQMSPVIFFDPSWTNSVQEICQRFLTHIISPTEIFKRDIMVTAPTCETLYNPHGMFHYYIQAIIKNSMTGR</sequence>
<keyword evidence="2" id="KW-1185">Reference proteome</keyword>
<protein>
    <submittedName>
        <fullName evidence="1">Uncharacterized protein</fullName>
    </submittedName>
</protein>